<dbReference type="InterPro" id="IPR036259">
    <property type="entry name" value="MFS_trans_sf"/>
</dbReference>
<dbReference type="EMBL" id="PKMF04001064">
    <property type="protein sequence ID" value="KAK7814761.1"/>
    <property type="molecule type" value="Genomic_DNA"/>
</dbReference>
<keyword evidence="9" id="KW-1185">Reference proteome</keyword>
<comment type="similarity">
    <text evidence="2">Belongs to the major facilitator superfamily. Proton-dependent oligopeptide transporter (POT/PTR) (TC 2.A.17) family.</text>
</comment>
<feature type="transmembrane region" description="Helical" evidence="7">
    <location>
        <begin position="64"/>
        <end position="86"/>
    </location>
</feature>
<evidence type="ECO:0000256" key="5">
    <source>
        <dbReference type="ARBA" id="ARBA00023136"/>
    </source>
</evidence>
<dbReference type="SUPFAM" id="SSF103473">
    <property type="entry name" value="MFS general substrate transporter"/>
    <property type="match status" value="2"/>
</dbReference>
<dbReference type="Pfam" id="PF00854">
    <property type="entry name" value="PTR2"/>
    <property type="match status" value="1"/>
</dbReference>
<feature type="compositionally biased region" description="Basic and acidic residues" evidence="6">
    <location>
        <begin position="517"/>
        <end position="526"/>
    </location>
</feature>
<feature type="transmembrane region" description="Helical" evidence="7">
    <location>
        <begin position="176"/>
        <end position="194"/>
    </location>
</feature>
<dbReference type="PANTHER" id="PTHR11654">
    <property type="entry name" value="OLIGOPEPTIDE TRANSPORTER-RELATED"/>
    <property type="match status" value="1"/>
</dbReference>
<dbReference type="InterPro" id="IPR000109">
    <property type="entry name" value="POT_fam"/>
</dbReference>
<feature type="transmembrane region" description="Helical" evidence="7">
    <location>
        <begin position="200"/>
        <end position="223"/>
    </location>
</feature>
<accession>A0AAW0IKN8</accession>
<comment type="caution">
    <text evidence="8">The sequence shown here is derived from an EMBL/GenBank/DDBJ whole genome shotgun (WGS) entry which is preliminary data.</text>
</comment>
<feature type="region of interest" description="Disordered" evidence="6">
    <location>
        <begin position="484"/>
        <end position="526"/>
    </location>
</feature>
<gene>
    <name evidence="8" type="primary">NPF5.14</name>
    <name evidence="8" type="ORF">CFP56_002615</name>
</gene>
<name>A0AAW0IKN8_QUESU</name>
<dbReference type="GO" id="GO:0022857">
    <property type="term" value="F:transmembrane transporter activity"/>
    <property type="evidence" value="ECO:0007669"/>
    <property type="project" value="InterPro"/>
</dbReference>
<evidence type="ECO:0000256" key="2">
    <source>
        <dbReference type="ARBA" id="ARBA00005982"/>
    </source>
</evidence>
<evidence type="ECO:0000313" key="9">
    <source>
        <dbReference type="Proteomes" id="UP000237347"/>
    </source>
</evidence>
<feature type="transmembrane region" description="Helical" evidence="7">
    <location>
        <begin position="387"/>
        <end position="407"/>
    </location>
</feature>
<feature type="transmembrane region" description="Helical" evidence="7">
    <location>
        <begin position="93"/>
        <end position="112"/>
    </location>
</feature>
<dbReference type="AlphaFoldDB" id="A0AAW0IKN8"/>
<feature type="transmembrane region" description="Helical" evidence="7">
    <location>
        <begin position="118"/>
        <end position="137"/>
    </location>
</feature>
<dbReference type="Proteomes" id="UP000237347">
    <property type="component" value="Unassembled WGS sequence"/>
</dbReference>
<comment type="subcellular location">
    <subcellularLocation>
        <location evidence="1">Membrane</location>
        <topology evidence="1">Multi-pass membrane protein</topology>
    </subcellularLocation>
</comment>
<evidence type="ECO:0000256" key="4">
    <source>
        <dbReference type="ARBA" id="ARBA00022989"/>
    </source>
</evidence>
<evidence type="ECO:0000256" key="7">
    <source>
        <dbReference type="SAM" id="Phobius"/>
    </source>
</evidence>
<organism evidence="8 9">
    <name type="scientific">Quercus suber</name>
    <name type="common">Cork oak</name>
    <dbReference type="NCBI Taxonomy" id="58331"/>
    <lineage>
        <taxon>Eukaryota</taxon>
        <taxon>Viridiplantae</taxon>
        <taxon>Streptophyta</taxon>
        <taxon>Embryophyta</taxon>
        <taxon>Tracheophyta</taxon>
        <taxon>Spermatophyta</taxon>
        <taxon>Magnoliopsida</taxon>
        <taxon>eudicotyledons</taxon>
        <taxon>Gunneridae</taxon>
        <taxon>Pentapetalae</taxon>
        <taxon>rosids</taxon>
        <taxon>fabids</taxon>
        <taxon>Fagales</taxon>
        <taxon>Fagaceae</taxon>
        <taxon>Quercus</taxon>
    </lineage>
</organism>
<feature type="compositionally biased region" description="Polar residues" evidence="6">
    <location>
        <begin position="434"/>
        <end position="443"/>
    </location>
</feature>
<feature type="transmembrane region" description="Helical" evidence="7">
    <location>
        <begin position="355"/>
        <end position="375"/>
    </location>
</feature>
<dbReference type="Gene3D" id="1.20.1250.20">
    <property type="entry name" value="MFS general substrate transporter like domains"/>
    <property type="match status" value="2"/>
</dbReference>
<keyword evidence="5 7" id="KW-0472">Membrane</keyword>
<keyword evidence="3 7" id="KW-0812">Transmembrane</keyword>
<evidence type="ECO:0000256" key="6">
    <source>
        <dbReference type="SAM" id="MobiDB-lite"/>
    </source>
</evidence>
<feature type="transmembrane region" description="Helical" evidence="7">
    <location>
        <begin position="20"/>
        <end position="44"/>
    </location>
</feature>
<feature type="region of interest" description="Disordered" evidence="6">
    <location>
        <begin position="429"/>
        <end position="468"/>
    </location>
</feature>
<dbReference type="GO" id="GO:0016020">
    <property type="term" value="C:membrane"/>
    <property type="evidence" value="ECO:0007669"/>
    <property type="project" value="UniProtKB-SubCell"/>
</dbReference>
<evidence type="ECO:0000256" key="1">
    <source>
        <dbReference type="ARBA" id="ARBA00004141"/>
    </source>
</evidence>
<reference evidence="8 9" key="1">
    <citation type="journal article" date="2018" name="Sci. Data">
        <title>The draft genome sequence of cork oak.</title>
        <authorList>
            <person name="Ramos A.M."/>
            <person name="Usie A."/>
            <person name="Barbosa P."/>
            <person name="Barros P.M."/>
            <person name="Capote T."/>
            <person name="Chaves I."/>
            <person name="Simoes F."/>
            <person name="Abreu I."/>
            <person name="Carrasquinho I."/>
            <person name="Faro C."/>
            <person name="Guimaraes J.B."/>
            <person name="Mendonca D."/>
            <person name="Nobrega F."/>
            <person name="Rodrigues L."/>
            <person name="Saibo N.J.M."/>
            <person name="Varela M.C."/>
            <person name="Egas C."/>
            <person name="Matos J."/>
            <person name="Miguel C.M."/>
            <person name="Oliveira M.M."/>
            <person name="Ricardo C.P."/>
            <person name="Goncalves S."/>
        </authorList>
    </citation>
    <scope>NUCLEOTIDE SEQUENCE [LARGE SCALE GENOMIC DNA]</scope>
    <source>
        <strain evidence="9">cv. HL8</strain>
    </source>
</reference>
<proteinExistence type="inferred from homology"/>
<evidence type="ECO:0000313" key="8">
    <source>
        <dbReference type="EMBL" id="KAK7814761.1"/>
    </source>
</evidence>
<protein>
    <submittedName>
        <fullName evidence="8">Protein nrt1/ ptr family 5.14</fullName>
    </submittedName>
</protein>
<evidence type="ECO:0000256" key="3">
    <source>
        <dbReference type="ARBA" id="ARBA00022692"/>
    </source>
</evidence>
<sequence>MSGGCLSTIRCAVKDWYNYYIYFSTAALFISGLVLSHSFVEYAVVSTLIDYLTGNWKKQHLPKAVAIINLQDGVATVLAVVLAHVADSCIGRVNMIVFTTISYVSGLVLLWWSTKFLGPIGEIVTFYVAAVMLAVGMSGREPPLKAFLADQLSKKENPNEEEPEQIEGRTKVWWRIARFSGATIALFCLPNTSWEKAFKVSALVMVANLLLFLFGYGISAYGLSFYGLPCYNILEPTGSPLRIIPGVVKLAINNRHCNYPRTEKGFYWKNHTPTWKVEVHRLYLIKEKITYPSNSTQITDPINSTQIISMSILWLVPQFSLLGLMDGLASDGLYEFFYDHVATSMRSYGPSFSDCVLGFGNFIGMPFVLLCRSWFKDSINTSHLDRYYLTLAILSFVCLVMYAYASYSLKPFHMGKASEDEELNEILVHGTDGLTESQPTRSVSFPKRRRNVPNAAAATATKSQPTKSVSFPLRSISLRLKDKKVGESAANVDSPEHMEEPLLQSHASTEAEEGLPPDDKLESHHD</sequence>
<keyword evidence="4 7" id="KW-1133">Transmembrane helix</keyword>